<evidence type="ECO:0000313" key="3">
    <source>
        <dbReference type="Proteomes" id="UP000050580"/>
    </source>
</evidence>
<proteinExistence type="predicted"/>
<dbReference type="PANTHER" id="PTHR22602:SF0">
    <property type="entry name" value="TRANSFERASE CAF17, MITOCHONDRIAL-RELATED"/>
    <property type="match status" value="1"/>
</dbReference>
<dbReference type="PATRIC" id="fig|1610491.3.peg.1809"/>
<dbReference type="Gene3D" id="3.30.1360.120">
    <property type="entry name" value="Probable tRNA modification gtpase trme, domain 1"/>
    <property type="match status" value="1"/>
</dbReference>
<dbReference type="InterPro" id="IPR045179">
    <property type="entry name" value="YgfZ/GcvT"/>
</dbReference>
<dbReference type="GO" id="GO:0016226">
    <property type="term" value="P:iron-sulfur cluster assembly"/>
    <property type="evidence" value="ECO:0007669"/>
    <property type="project" value="TreeGrafter"/>
</dbReference>
<dbReference type="PANTHER" id="PTHR22602">
    <property type="entry name" value="TRANSFERASE CAF17, MITOCHONDRIAL-RELATED"/>
    <property type="match status" value="1"/>
</dbReference>
<accession>A0A0U1PYY7</accession>
<reference evidence="2 3" key="1">
    <citation type="submission" date="2015-05" db="EMBL/GenBank/DDBJ databases">
        <title>Draft genome sequence of Lampropedia sp. CT6, isolated from the microbial mat of a hot water spring, located at Manikaran, India.</title>
        <authorList>
            <person name="Tripathi C."/>
            <person name="Rani P."/>
            <person name="Mahato N.K."/>
            <person name="Lal R."/>
        </authorList>
    </citation>
    <scope>NUCLEOTIDE SEQUENCE [LARGE SCALE GENOMIC DNA]</scope>
    <source>
        <strain evidence="2 3">CT6</strain>
    </source>
</reference>
<comment type="caution">
    <text evidence="2">The sequence shown here is derived from an EMBL/GenBank/DDBJ whole genome shotgun (WGS) entry which is preliminary data.</text>
</comment>
<dbReference type="AlphaFoldDB" id="A0A0U1PYY7"/>
<keyword evidence="1" id="KW-0809">Transit peptide</keyword>
<dbReference type="OrthoDB" id="9796287at2"/>
<dbReference type="STRING" id="1610491.AAV94_08515"/>
<dbReference type="RefSeq" id="WP_046741903.1">
    <property type="nucleotide sequence ID" value="NZ_LBNQ01000025.1"/>
</dbReference>
<dbReference type="Proteomes" id="UP000050580">
    <property type="component" value="Unassembled WGS sequence"/>
</dbReference>
<dbReference type="InterPro" id="IPR017703">
    <property type="entry name" value="YgfZ/GCV_T_CS"/>
</dbReference>
<dbReference type="NCBIfam" id="TIGR03317">
    <property type="entry name" value="ygfZ_signature"/>
    <property type="match status" value="1"/>
</dbReference>
<dbReference type="InterPro" id="IPR027266">
    <property type="entry name" value="TrmE/GcvT-like"/>
</dbReference>
<evidence type="ECO:0000256" key="1">
    <source>
        <dbReference type="ARBA" id="ARBA00022946"/>
    </source>
</evidence>
<protein>
    <submittedName>
        <fullName evidence="2">Uncharacterized protein</fullName>
    </submittedName>
</protein>
<keyword evidence="3" id="KW-1185">Reference proteome</keyword>
<dbReference type="EMBL" id="LBNQ01000025">
    <property type="protein sequence ID" value="KKW67681.1"/>
    <property type="molecule type" value="Genomic_DNA"/>
</dbReference>
<name>A0A0U1PYY7_9BURK</name>
<organism evidence="2 3">
    <name type="scientific">Lampropedia cohaerens</name>
    <dbReference type="NCBI Taxonomy" id="1610491"/>
    <lineage>
        <taxon>Bacteria</taxon>
        <taxon>Pseudomonadati</taxon>
        <taxon>Pseudomonadota</taxon>
        <taxon>Betaproteobacteria</taxon>
        <taxon>Burkholderiales</taxon>
        <taxon>Comamonadaceae</taxon>
        <taxon>Lampropedia</taxon>
    </lineage>
</organism>
<sequence>MSPTAFPFNDAITLVPDLGVLHCSGADARTFLHGQLSNDIALQQPQQARLAAYLNAKGRMLANLIALRDGDEDVLLLCHQSILPAVQKRLGMFVLRAKVHITDASDQWQLRGLLGQAVERVLGQPLQPWQVLAWRDAAQSDTNGPAARAVGLYPADGAARALLLVPAGQTAPAATLDDLVWASSEVRSGVATISAPVVEQFVPQMLNYESVGGISFKKGCYPGQEVVARSQFRGAIKRRAFLVRGQSLPVPAPGTEIHAAGSDQPCGVLVQSAAAIDGPAGAFDAVASLRVDAAQAPLELRLDQITVPLTVSPAPYPLLEDI</sequence>
<evidence type="ECO:0000313" key="2">
    <source>
        <dbReference type="EMBL" id="KKW67681.1"/>
    </source>
</evidence>
<dbReference type="SUPFAM" id="SSF103025">
    <property type="entry name" value="Folate-binding domain"/>
    <property type="match status" value="1"/>
</dbReference>
<gene>
    <name evidence="2" type="ORF">AAV94_08515</name>
</gene>